<proteinExistence type="inferred from homology"/>
<keyword evidence="6" id="KW-1185">Reference proteome</keyword>
<evidence type="ECO:0000256" key="4">
    <source>
        <dbReference type="RuleBase" id="RU363013"/>
    </source>
</evidence>
<comment type="caution">
    <text evidence="5">The sequence shown here is derived from an EMBL/GenBank/DDBJ whole genome shotgun (WGS) entry which is preliminary data.</text>
</comment>
<comment type="pathway">
    <text evidence="4">Carbohydrate degradation; glycolysis; D-glyceraldehyde 3-phosphate from glycerone phosphate: step 1/1.</text>
</comment>
<dbReference type="GO" id="GO:0019563">
    <property type="term" value="P:glycerol catabolic process"/>
    <property type="evidence" value="ECO:0007669"/>
    <property type="project" value="TreeGrafter"/>
</dbReference>
<comment type="similarity">
    <text evidence="1 4">Belongs to the triosephosphate isomerase family.</text>
</comment>
<dbReference type="PROSITE" id="PS51440">
    <property type="entry name" value="TIM_2"/>
    <property type="match status" value="1"/>
</dbReference>
<dbReference type="SUPFAM" id="SSF51351">
    <property type="entry name" value="Triosephosphate isomerase (TIM)"/>
    <property type="match status" value="1"/>
</dbReference>
<protein>
    <recommendedName>
        <fullName evidence="4">Triosephosphate isomerase</fullName>
        <ecNumber evidence="4">5.3.1.1</ecNumber>
    </recommendedName>
</protein>
<evidence type="ECO:0000256" key="1">
    <source>
        <dbReference type="ARBA" id="ARBA00007422"/>
    </source>
</evidence>
<evidence type="ECO:0000313" key="6">
    <source>
        <dbReference type="Proteomes" id="UP001273166"/>
    </source>
</evidence>
<dbReference type="GO" id="GO:0006096">
    <property type="term" value="P:glycolytic process"/>
    <property type="evidence" value="ECO:0007669"/>
    <property type="project" value="UniProtKB-KW"/>
</dbReference>
<dbReference type="GO" id="GO:0005829">
    <property type="term" value="C:cytosol"/>
    <property type="evidence" value="ECO:0007669"/>
    <property type="project" value="TreeGrafter"/>
</dbReference>
<dbReference type="Pfam" id="PF00121">
    <property type="entry name" value="TIM"/>
    <property type="match status" value="1"/>
</dbReference>
<keyword evidence="4" id="KW-0324">Glycolysis</keyword>
<accession>A0AAJ0M2P0</accession>
<dbReference type="GO" id="GO:0046166">
    <property type="term" value="P:glyceraldehyde-3-phosphate biosynthetic process"/>
    <property type="evidence" value="ECO:0007669"/>
    <property type="project" value="TreeGrafter"/>
</dbReference>
<comment type="subunit">
    <text evidence="2">Homodimer.</text>
</comment>
<dbReference type="EMBL" id="JAUDZG010000003">
    <property type="protein sequence ID" value="KAK3306830.1"/>
    <property type="molecule type" value="Genomic_DNA"/>
</dbReference>
<dbReference type="EC" id="5.3.1.1" evidence="4"/>
<sequence length="304" mass="32563">MPTRPSSGHRPLIGVSTKMYFTHARTNTFITAVLSHHLLLTSDILASIDAFIIPDFVSLTSAIAAISAISSISSTITSHSHSHSNTTTITTTNNTLLVGAQDCSPSTHDFGPYTGEVSPAVLKEIGCRIVEVGHAERRRLFGETDDVVRDKVAAAVRNGLWPLICVGEEQRHIGELGSGKKGAVEVAAAEVLRQVAAALRGVEDENAEVILAYEPVWAIGAPEPASAEHVRGVVRRVRESEVVRGRKGRTRIVYGGAAGPGLWEKLEGEVDGLFLGRFAHEPEQFVKLIHEVAGLSVDRSTVKG</sequence>
<dbReference type="InterPro" id="IPR013785">
    <property type="entry name" value="Aldolase_TIM"/>
</dbReference>
<evidence type="ECO:0000256" key="2">
    <source>
        <dbReference type="ARBA" id="ARBA00011738"/>
    </source>
</evidence>
<dbReference type="InterPro" id="IPR000652">
    <property type="entry name" value="Triosephosphate_isomerase"/>
</dbReference>
<gene>
    <name evidence="5" type="ORF">B0T15DRAFT_528374</name>
</gene>
<dbReference type="RefSeq" id="XP_062722610.1">
    <property type="nucleotide sequence ID" value="XM_062869036.1"/>
</dbReference>
<comment type="pathway">
    <text evidence="4">Carbohydrate biosynthesis; gluconeogenesis.</text>
</comment>
<dbReference type="InterPro" id="IPR035990">
    <property type="entry name" value="TIM_sf"/>
</dbReference>
<name>A0AAJ0M2P0_9PEZI</name>
<dbReference type="GeneID" id="87887865"/>
<organism evidence="5 6">
    <name type="scientific">Chaetomium strumarium</name>
    <dbReference type="NCBI Taxonomy" id="1170767"/>
    <lineage>
        <taxon>Eukaryota</taxon>
        <taxon>Fungi</taxon>
        <taxon>Dikarya</taxon>
        <taxon>Ascomycota</taxon>
        <taxon>Pezizomycotina</taxon>
        <taxon>Sordariomycetes</taxon>
        <taxon>Sordariomycetidae</taxon>
        <taxon>Sordariales</taxon>
        <taxon>Chaetomiaceae</taxon>
        <taxon>Chaetomium</taxon>
    </lineage>
</organism>
<dbReference type="PANTHER" id="PTHR21139">
    <property type="entry name" value="TRIOSEPHOSPHATE ISOMERASE"/>
    <property type="match status" value="1"/>
</dbReference>
<dbReference type="AlphaFoldDB" id="A0AAJ0M2P0"/>
<evidence type="ECO:0000313" key="5">
    <source>
        <dbReference type="EMBL" id="KAK3306830.1"/>
    </source>
</evidence>
<dbReference type="PANTHER" id="PTHR21139:SF2">
    <property type="entry name" value="TRIOSEPHOSPHATE ISOMERASE"/>
    <property type="match status" value="1"/>
</dbReference>
<dbReference type="Gene3D" id="3.20.20.70">
    <property type="entry name" value="Aldolase class I"/>
    <property type="match status" value="1"/>
</dbReference>
<comment type="catalytic activity">
    <reaction evidence="4">
        <text>D-glyceraldehyde 3-phosphate = dihydroxyacetone phosphate</text>
        <dbReference type="Rhea" id="RHEA:18585"/>
        <dbReference type="ChEBI" id="CHEBI:57642"/>
        <dbReference type="ChEBI" id="CHEBI:59776"/>
        <dbReference type="EC" id="5.3.1.1"/>
    </reaction>
</comment>
<evidence type="ECO:0000256" key="3">
    <source>
        <dbReference type="ARBA" id="ARBA00023235"/>
    </source>
</evidence>
<dbReference type="Proteomes" id="UP001273166">
    <property type="component" value="Unassembled WGS sequence"/>
</dbReference>
<keyword evidence="4" id="KW-0312">Gluconeogenesis</keyword>
<dbReference type="GO" id="GO:0006094">
    <property type="term" value="P:gluconeogenesis"/>
    <property type="evidence" value="ECO:0007669"/>
    <property type="project" value="UniProtKB-KW"/>
</dbReference>
<dbReference type="CDD" id="cd00311">
    <property type="entry name" value="TIM"/>
    <property type="match status" value="1"/>
</dbReference>
<reference evidence="5" key="1">
    <citation type="journal article" date="2023" name="Mol. Phylogenet. Evol.">
        <title>Genome-scale phylogeny and comparative genomics of the fungal order Sordariales.</title>
        <authorList>
            <person name="Hensen N."/>
            <person name="Bonometti L."/>
            <person name="Westerberg I."/>
            <person name="Brannstrom I.O."/>
            <person name="Guillou S."/>
            <person name="Cros-Aarteil S."/>
            <person name="Calhoun S."/>
            <person name="Haridas S."/>
            <person name="Kuo A."/>
            <person name="Mondo S."/>
            <person name="Pangilinan J."/>
            <person name="Riley R."/>
            <person name="LaButti K."/>
            <person name="Andreopoulos B."/>
            <person name="Lipzen A."/>
            <person name="Chen C."/>
            <person name="Yan M."/>
            <person name="Daum C."/>
            <person name="Ng V."/>
            <person name="Clum A."/>
            <person name="Steindorff A."/>
            <person name="Ohm R.A."/>
            <person name="Martin F."/>
            <person name="Silar P."/>
            <person name="Natvig D.O."/>
            <person name="Lalanne C."/>
            <person name="Gautier V."/>
            <person name="Ament-Velasquez S.L."/>
            <person name="Kruys A."/>
            <person name="Hutchinson M.I."/>
            <person name="Powell A.J."/>
            <person name="Barry K."/>
            <person name="Miller A.N."/>
            <person name="Grigoriev I.V."/>
            <person name="Debuchy R."/>
            <person name="Gladieux P."/>
            <person name="Hiltunen Thoren M."/>
            <person name="Johannesson H."/>
        </authorList>
    </citation>
    <scope>NUCLEOTIDE SEQUENCE</scope>
    <source>
        <strain evidence="5">CBS 333.67</strain>
    </source>
</reference>
<reference evidence="5" key="2">
    <citation type="submission" date="2023-06" db="EMBL/GenBank/DDBJ databases">
        <authorList>
            <consortium name="Lawrence Berkeley National Laboratory"/>
            <person name="Mondo S.J."/>
            <person name="Hensen N."/>
            <person name="Bonometti L."/>
            <person name="Westerberg I."/>
            <person name="Brannstrom I.O."/>
            <person name="Guillou S."/>
            <person name="Cros-Aarteil S."/>
            <person name="Calhoun S."/>
            <person name="Haridas S."/>
            <person name="Kuo A."/>
            <person name="Pangilinan J."/>
            <person name="Riley R."/>
            <person name="Labutti K."/>
            <person name="Andreopoulos B."/>
            <person name="Lipzen A."/>
            <person name="Chen C."/>
            <person name="Yanf M."/>
            <person name="Daum C."/>
            <person name="Ng V."/>
            <person name="Clum A."/>
            <person name="Steindorff A."/>
            <person name="Ohm R."/>
            <person name="Martin F."/>
            <person name="Silar P."/>
            <person name="Natvig D."/>
            <person name="Lalanne C."/>
            <person name="Gautier V."/>
            <person name="Ament-Velasquez S.L."/>
            <person name="Kruys A."/>
            <person name="Hutchinson M.I."/>
            <person name="Powell A.J."/>
            <person name="Barry K."/>
            <person name="Miller A.N."/>
            <person name="Grigoriev I.V."/>
            <person name="Debuchy R."/>
            <person name="Gladieux P."/>
            <person name="Thoren M.H."/>
            <person name="Johannesson H."/>
        </authorList>
    </citation>
    <scope>NUCLEOTIDE SEQUENCE</scope>
    <source>
        <strain evidence="5">CBS 333.67</strain>
    </source>
</reference>
<keyword evidence="3 4" id="KW-0413">Isomerase</keyword>
<dbReference type="GO" id="GO:0004807">
    <property type="term" value="F:triose-phosphate isomerase activity"/>
    <property type="evidence" value="ECO:0007669"/>
    <property type="project" value="UniProtKB-EC"/>
</dbReference>